<name>A0AAN9BNP8_9CAEN</name>
<organism evidence="3 4">
    <name type="scientific">Littorina saxatilis</name>
    <dbReference type="NCBI Taxonomy" id="31220"/>
    <lineage>
        <taxon>Eukaryota</taxon>
        <taxon>Metazoa</taxon>
        <taxon>Spiralia</taxon>
        <taxon>Lophotrochozoa</taxon>
        <taxon>Mollusca</taxon>
        <taxon>Gastropoda</taxon>
        <taxon>Caenogastropoda</taxon>
        <taxon>Littorinimorpha</taxon>
        <taxon>Littorinoidea</taxon>
        <taxon>Littorinidae</taxon>
        <taxon>Littorina</taxon>
    </lineage>
</organism>
<protein>
    <submittedName>
        <fullName evidence="3">Uncharacterized protein</fullName>
    </submittedName>
</protein>
<feature type="region of interest" description="Disordered" evidence="1">
    <location>
        <begin position="34"/>
        <end position="138"/>
    </location>
</feature>
<feature type="compositionally biased region" description="Basic and acidic residues" evidence="1">
    <location>
        <begin position="57"/>
        <end position="91"/>
    </location>
</feature>
<accession>A0AAN9BNP8</accession>
<reference evidence="3 4" key="1">
    <citation type="submission" date="2024-02" db="EMBL/GenBank/DDBJ databases">
        <title>Chromosome-scale genome assembly of the rough periwinkle Littorina saxatilis.</title>
        <authorList>
            <person name="De Jode A."/>
            <person name="Faria R."/>
            <person name="Formenti G."/>
            <person name="Sims Y."/>
            <person name="Smith T.P."/>
            <person name="Tracey A."/>
            <person name="Wood J.M.D."/>
            <person name="Zagrodzka Z.B."/>
            <person name="Johannesson K."/>
            <person name="Butlin R.K."/>
            <person name="Leder E.H."/>
        </authorList>
    </citation>
    <scope>NUCLEOTIDE SEQUENCE [LARGE SCALE GENOMIC DNA]</scope>
    <source>
        <strain evidence="3">Snail1</strain>
        <tissue evidence="3">Muscle</tissue>
    </source>
</reference>
<keyword evidence="4" id="KW-1185">Reference proteome</keyword>
<gene>
    <name evidence="3" type="ORF">V1264_016298</name>
</gene>
<keyword evidence="2" id="KW-0732">Signal</keyword>
<dbReference type="Proteomes" id="UP001374579">
    <property type="component" value="Unassembled WGS sequence"/>
</dbReference>
<sequence length="138" mass="15460">MTSFKTDTQKLMFLVMLVVADSTRAMVLTLPTARSETVSSRQHGDLPAATSGTALRTVRDLNEDDRLTSHPTGTEDRLISHLADDRKRGFDEPTDTDPAPRNGKDLNENDRLTSHVTDDQKREFKPDPNVFRESIYSG</sequence>
<comment type="caution">
    <text evidence="3">The sequence shown here is derived from an EMBL/GenBank/DDBJ whole genome shotgun (WGS) entry which is preliminary data.</text>
</comment>
<feature type="compositionally biased region" description="Basic and acidic residues" evidence="1">
    <location>
        <begin position="102"/>
        <end position="126"/>
    </location>
</feature>
<evidence type="ECO:0000313" key="4">
    <source>
        <dbReference type="Proteomes" id="UP001374579"/>
    </source>
</evidence>
<evidence type="ECO:0000256" key="2">
    <source>
        <dbReference type="SAM" id="SignalP"/>
    </source>
</evidence>
<dbReference type="AlphaFoldDB" id="A0AAN9BNP8"/>
<proteinExistence type="predicted"/>
<feature type="signal peptide" evidence="2">
    <location>
        <begin position="1"/>
        <end position="25"/>
    </location>
</feature>
<feature type="chain" id="PRO_5042981286" evidence="2">
    <location>
        <begin position="26"/>
        <end position="138"/>
    </location>
</feature>
<evidence type="ECO:0000313" key="3">
    <source>
        <dbReference type="EMBL" id="KAK7108584.1"/>
    </source>
</evidence>
<dbReference type="EMBL" id="JBAMIC010000004">
    <property type="protein sequence ID" value="KAK7108584.1"/>
    <property type="molecule type" value="Genomic_DNA"/>
</dbReference>
<evidence type="ECO:0000256" key="1">
    <source>
        <dbReference type="SAM" id="MobiDB-lite"/>
    </source>
</evidence>